<name>A0A1B0B8C1_9MUSC</name>
<dbReference type="EMBL" id="JXJN01009888">
    <property type="status" value="NOT_ANNOTATED_CDS"/>
    <property type="molecule type" value="Genomic_DNA"/>
</dbReference>
<reference evidence="2" key="1">
    <citation type="submission" date="2015-01" db="EMBL/GenBank/DDBJ databases">
        <authorList>
            <person name="Aksoy S."/>
            <person name="Warren W."/>
            <person name="Wilson R.K."/>
        </authorList>
    </citation>
    <scope>NUCLEOTIDE SEQUENCE [LARGE SCALE GENOMIC DNA]</scope>
    <source>
        <strain evidence="2">IAEA</strain>
    </source>
</reference>
<dbReference type="VEuPathDB" id="VectorBase:GPPI022143"/>
<organism evidence="1 2">
    <name type="scientific">Glossina palpalis gambiensis</name>
    <dbReference type="NCBI Taxonomy" id="67801"/>
    <lineage>
        <taxon>Eukaryota</taxon>
        <taxon>Metazoa</taxon>
        <taxon>Ecdysozoa</taxon>
        <taxon>Arthropoda</taxon>
        <taxon>Hexapoda</taxon>
        <taxon>Insecta</taxon>
        <taxon>Pterygota</taxon>
        <taxon>Neoptera</taxon>
        <taxon>Endopterygota</taxon>
        <taxon>Diptera</taxon>
        <taxon>Brachycera</taxon>
        <taxon>Muscomorpha</taxon>
        <taxon>Hippoboscoidea</taxon>
        <taxon>Glossinidae</taxon>
        <taxon>Glossina</taxon>
    </lineage>
</organism>
<reference evidence="1" key="2">
    <citation type="submission" date="2020-05" db="UniProtKB">
        <authorList>
            <consortium name="EnsemblMetazoa"/>
        </authorList>
    </citation>
    <scope>IDENTIFICATION</scope>
    <source>
        <strain evidence="1">IAEA</strain>
    </source>
</reference>
<dbReference type="EnsemblMetazoa" id="GPPI022143-RA">
    <property type="protein sequence ID" value="GPPI022143-PA"/>
    <property type="gene ID" value="GPPI022143"/>
</dbReference>
<dbReference type="AlphaFoldDB" id="A0A1B0B8C1"/>
<sequence length="101" mass="11927">MIFIPVSFLSERPFRCYSSFAENEINAADGILWNFINTDFIVLERFESFVMILKRHMTRDDESISSSDEKRNEIHGKVSIDIYFKTLLRAFLRDLNLTNLL</sequence>
<evidence type="ECO:0000313" key="1">
    <source>
        <dbReference type="EnsemblMetazoa" id="GPPI022143-PA"/>
    </source>
</evidence>
<dbReference type="Proteomes" id="UP000092460">
    <property type="component" value="Unassembled WGS sequence"/>
</dbReference>
<accession>A0A1B0B8C1</accession>
<keyword evidence="2" id="KW-1185">Reference proteome</keyword>
<proteinExistence type="predicted"/>
<protein>
    <submittedName>
        <fullName evidence="1">Uncharacterized protein</fullName>
    </submittedName>
</protein>
<evidence type="ECO:0000313" key="2">
    <source>
        <dbReference type="Proteomes" id="UP000092460"/>
    </source>
</evidence>